<accession>A0ABN6EFP1</accession>
<evidence type="ECO:0000313" key="2">
    <source>
        <dbReference type="Proteomes" id="UP001319045"/>
    </source>
</evidence>
<dbReference type="Proteomes" id="UP001319045">
    <property type="component" value="Chromosome"/>
</dbReference>
<dbReference type="Gene3D" id="2.40.70.10">
    <property type="entry name" value="Acid Proteases"/>
    <property type="match status" value="1"/>
</dbReference>
<organism evidence="1 2">
    <name type="scientific">Prevotella herbatica</name>
    <dbReference type="NCBI Taxonomy" id="2801997"/>
    <lineage>
        <taxon>Bacteria</taxon>
        <taxon>Pseudomonadati</taxon>
        <taxon>Bacteroidota</taxon>
        <taxon>Bacteroidia</taxon>
        <taxon>Bacteroidales</taxon>
        <taxon>Prevotellaceae</taxon>
        <taxon>Prevotella</taxon>
    </lineage>
</organism>
<dbReference type="SUPFAM" id="SSF50630">
    <property type="entry name" value="Acid proteases"/>
    <property type="match status" value="1"/>
</dbReference>
<proteinExistence type="predicted"/>
<evidence type="ECO:0008006" key="3">
    <source>
        <dbReference type="Google" id="ProtNLM"/>
    </source>
</evidence>
<evidence type="ECO:0000313" key="1">
    <source>
        <dbReference type="EMBL" id="BCS84691.1"/>
    </source>
</evidence>
<dbReference type="EMBL" id="AP024484">
    <property type="protein sequence ID" value="BCS84691.1"/>
    <property type="molecule type" value="Genomic_DNA"/>
</dbReference>
<reference evidence="1 2" key="1">
    <citation type="journal article" date="2022" name="Int. J. Syst. Evol. Microbiol.">
        <title>Prevotella herbatica sp. nov., a plant polysaccharide-decomposing anaerobic bacterium isolated from a methanogenic reactor.</title>
        <authorList>
            <person name="Uek A."/>
            <person name="Tonouchi A."/>
            <person name="Kaku N."/>
            <person name="Ueki K."/>
        </authorList>
    </citation>
    <scope>NUCLEOTIDE SEQUENCE [LARGE SCALE GENOMIC DNA]</scope>
    <source>
        <strain evidence="1 2">WR041</strain>
    </source>
</reference>
<sequence length="297" mass="33318">MKIIIILILLSSSFQQSIAKNEKKLFADTLSFNYIKGRIVIPVKVNGNDLHLVFDTGSNDNAIFEDKIKGLKVVAKSSARGFNNELVSSDIAEVNFEFNNIKEKLYAPIVKATKSLSEDFDGILGFVWIRNLGYSVKLDGQTKKMIITNIPHFFDTELNFSLKIKYLDSYYGIPSINLKLSPGIELHDVIFDTGYSGDLKIGENDLDKITSSKKGIMFNKQFVRKKEMDIGSLSCYKSILTKVFSIDKLEFANNVFYNYPAISVEGPSVLGSSILEKGSFIFPSKGKVLFFQPSYSK</sequence>
<dbReference type="RefSeq" id="WP_207154854.1">
    <property type="nucleotide sequence ID" value="NZ_AP024484.1"/>
</dbReference>
<keyword evidence="2" id="KW-1185">Reference proteome</keyword>
<name>A0ABN6EFP1_9BACT</name>
<protein>
    <recommendedName>
        <fullName evidence="3">Aspartyl protease</fullName>
    </recommendedName>
</protein>
<gene>
    <name evidence="1" type="ORF">prwr041_05840</name>
</gene>
<dbReference type="InterPro" id="IPR021109">
    <property type="entry name" value="Peptidase_aspartic_dom_sf"/>
</dbReference>